<dbReference type="SMART" id="SM00640">
    <property type="entry name" value="Glyco_32"/>
    <property type="match status" value="1"/>
</dbReference>
<sequence length="482" mass="55557">MEKNKELVKTEKYRPHIHFTPQEMWMNDPNGLVYFEGEYHLFYQYHPHSKKWGPMHWGHAVSKDLLKWEHLPIALYPDELGYIFSGSVVVDWEDTSGFFDGGHGLIAVFTHAKEELQRQSIAYSNDQGRTWKKYEGNPVIENPDIKDFRDPKVMWHEASSQWTMVLAAGKKVIFYTSPDLKSWSWASEFGEGWGAQVGTWECPDIFPLHHQTTGEQKWVLQIGIDAGGPAGGSGTQYFIGDFDGKTFSPEQRKNEIYWLDSGKDFYAAQSFSDVPDEQRIVLAWMSNWQYANEVPTHPWRSAMSIPRELSLQTINGKNRVIQTPVNTLEENKEPFHSLSSFELGQGEEVEFKQPRAPFRVMVEVEYDAGFEIQLFAGEDEKKFSIGLNEEEVYFERDFGEETPFSSDFTGRFHQHLLSSTNKAKLSILCDESSVEVFLNEGETTLTNLYLPVQKTEQQINMRSTDGKTLVHSIQIDQFNLNK</sequence>
<dbReference type="Pfam" id="PF00251">
    <property type="entry name" value="Glyco_hydro_32N"/>
    <property type="match status" value="1"/>
</dbReference>
<dbReference type="PANTHER" id="PTHR42800">
    <property type="entry name" value="EXOINULINASE INUD (AFU_ORTHOLOGUE AFUA_5G00480)"/>
    <property type="match status" value="1"/>
</dbReference>
<keyword evidence="2 4" id="KW-0378">Hydrolase</keyword>
<comment type="caution">
    <text evidence="7">The sequence shown here is derived from an EMBL/GenBank/DDBJ whole genome shotgun (WGS) entry which is preliminary data.</text>
</comment>
<evidence type="ECO:0000256" key="3">
    <source>
        <dbReference type="ARBA" id="ARBA00023295"/>
    </source>
</evidence>
<dbReference type="InterPro" id="IPR018053">
    <property type="entry name" value="Glyco_hydro_32_AS"/>
</dbReference>
<evidence type="ECO:0000256" key="4">
    <source>
        <dbReference type="RuleBase" id="RU362110"/>
    </source>
</evidence>
<dbReference type="Gene3D" id="2.115.10.20">
    <property type="entry name" value="Glycosyl hydrolase domain, family 43"/>
    <property type="match status" value="1"/>
</dbReference>
<feature type="domain" description="Glycosyl hydrolase family 32 C-terminal" evidence="6">
    <location>
        <begin position="365"/>
        <end position="475"/>
    </location>
</feature>
<dbReference type="EMBL" id="JBHTBY010000017">
    <property type="protein sequence ID" value="MFC7322443.1"/>
    <property type="molecule type" value="Genomic_DNA"/>
</dbReference>
<dbReference type="RefSeq" id="WP_289214832.1">
    <property type="nucleotide sequence ID" value="NZ_JAPVRC010000002.1"/>
</dbReference>
<dbReference type="InterPro" id="IPR013189">
    <property type="entry name" value="Glyco_hydro_32_C"/>
</dbReference>
<proteinExistence type="inferred from homology"/>
<gene>
    <name evidence="7" type="ORF">ACFQMN_16385</name>
</gene>
<dbReference type="InterPro" id="IPR013320">
    <property type="entry name" value="ConA-like_dom_sf"/>
</dbReference>
<feature type="domain" description="Glycosyl hydrolase family 32 N-terminal" evidence="5">
    <location>
        <begin position="18"/>
        <end position="324"/>
    </location>
</feature>
<comment type="similarity">
    <text evidence="1 4">Belongs to the glycosyl hydrolase 32 family.</text>
</comment>
<protein>
    <submittedName>
        <fullName evidence="7">GH32 C-terminal domain-containing protein</fullName>
    </submittedName>
</protein>
<dbReference type="Gene3D" id="2.60.120.560">
    <property type="entry name" value="Exo-inulinase, domain 1"/>
    <property type="match status" value="1"/>
</dbReference>
<name>A0ABW2K8N9_9BACI</name>
<evidence type="ECO:0000256" key="1">
    <source>
        <dbReference type="ARBA" id="ARBA00009902"/>
    </source>
</evidence>
<dbReference type="PANTHER" id="PTHR42800:SF1">
    <property type="entry name" value="EXOINULINASE INUD (AFU_ORTHOLOGUE AFUA_5G00480)"/>
    <property type="match status" value="1"/>
</dbReference>
<dbReference type="InterPro" id="IPR013148">
    <property type="entry name" value="Glyco_hydro_32_N"/>
</dbReference>
<dbReference type="CDD" id="cd18622">
    <property type="entry name" value="GH32_Inu-like"/>
    <property type="match status" value="1"/>
</dbReference>
<keyword evidence="8" id="KW-1185">Reference proteome</keyword>
<evidence type="ECO:0000259" key="6">
    <source>
        <dbReference type="Pfam" id="PF08244"/>
    </source>
</evidence>
<dbReference type="PROSITE" id="PS00609">
    <property type="entry name" value="GLYCOSYL_HYDROL_F32"/>
    <property type="match status" value="1"/>
</dbReference>
<accession>A0ABW2K8N9</accession>
<dbReference type="InterPro" id="IPR023296">
    <property type="entry name" value="Glyco_hydro_beta-prop_sf"/>
</dbReference>
<keyword evidence="3 4" id="KW-0326">Glycosidase</keyword>
<evidence type="ECO:0000259" key="5">
    <source>
        <dbReference type="Pfam" id="PF00251"/>
    </source>
</evidence>
<dbReference type="InterPro" id="IPR001362">
    <property type="entry name" value="Glyco_hydro_32"/>
</dbReference>
<evidence type="ECO:0000313" key="7">
    <source>
        <dbReference type="EMBL" id="MFC7322443.1"/>
    </source>
</evidence>
<dbReference type="SUPFAM" id="SSF49899">
    <property type="entry name" value="Concanavalin A-like lectins/glucanases"/>
    <property type="match status" value="1"/>
</dbReference>
<dbReference type="SUPFAM" id="SSF75005">
    <property type="entry name" value="Arabinanase/levansucrase/invertase"/>
    <property type="match status" value="1"/>
</dbReference>
<evidence type="ECO:0000313" key="8">
    <source>
        <dbReference type="Proteomes" id="UP001596494"/>
    </source>
</evidence>
<dbReference type="Pfam" id="PF08244">
    <property type="entry name" value="Glyco_hydro_32C"/>
    <property type="match status" value="1"/>
</dbReference>
<organism evidence="7 8">
    <name type="scientific">Halobacillus campisalis</name>
    <dbReference type="NCBI Taxonomy" id="435909"/>
    <lineage>
        <taxon>Bacteria</taxon>
        <taxon>Bacillati</taxon>
        <taxon>Bacillota</taxon>
        <taxon>Bacilli</taxon>
        <taxon>Bacillales</taxon>
        <taxon>Bacillaceae</taxon>
        <taxon>Halobacillus</taxon>
    </lineage>
</organism>
<evidence type="ECO:0000256" key="2">
    <source>
        <dbReference type="ARBA" id="ARBA00022801"/>
    </source>
</evidence>
<reference evidence="8" key="1">
    <citation type="journal article" date="2019" name="Int. J. Syst. Evol. Microbiol.">
        <title>The Global Catalogue of Microorganisms (GCM) 10K type strain sequencing project: providing services to taxonomists for standard genome sequencing and annotation.</title>
        <authorList>
            <consortium name="The Broad Institute Genomics Platform"/>
            <consortium name="The Broad Institute Genome Sequencing Center for Infectious Disease"/>
            <person name="Wu L."/>
            <person name="Ma J."/>
        </authorList>
    </citation>
    <scope>NUCLEOTIDE SEQUENCE [LARGE SCALE GENOMIC DNA]</scope>
    <source>
        <strain evidence="8">CCUG 73951</strain>
    </source>
</reference>
<dbReference type="Proteomes" id="UP001596494">
    <property type="component" value="Unassembled WGS sequence"/>
</dbReference>